<keyword evidence="1" id="KW-0472">Membrane</keyword>
<evidence type="ECO:0000313" key="2">
    <source>
        <dbReference type="EnsemblPlants" id="Pp3c16_8670V3.2"/>
    </source>
</evidence>
<evidence type="ECO:0000313" key="3">
    <source>
        <dbReference type="Proteomes" id="UP000006727"/>
    </source>
</evidence>
<dbReference type="EnsemblPlants" id="Pp3c16_8670V3.2">
    <property type="protein sequence ID" value="Pp3c16_8670V3.2"/>
    <property type="gene ID" value="Pp3c16_8670"/>
</dbReference>
<evidence type="ECO:0000256" key="1">
    <source>
        <dbReference type="SAM" id="Phobius"/>
    </source>
</evidence>
<feature type="transmembrane region" description="Helical" evidence="1">
    <location>
        <begin position="136"/>
        <end position="155"/>
    </location>
</feature>
<proteinExistence type="predicted"/>
<dbReference type="Gramene" id="Pp3c16_8670V3.2">
    <property type="protein sequence ID" value="Pp3c16_8670V3.2"/>
    <property type="gene ID" value="Pp3c16_8670"/>
</dbReference>
<reference evidence="2 3" key="1">
    <citation type="journal article" date="2008" name="Science">
        <title>The Physcomitrella genome reveals evolutionary insights into the conquest of land by plants.</title>
        <authorList>
            <person name="Rensing S."/>
            <person name="Lang D."/>
            <person name="Zimmer A."/>
            <person name="Terry A."/>
            <person name="Salamov A."/>
            <person name="Shapiro H."/>
            <person name="Nishiyama T."/>
            <person name="Perroud P.-F."/>
            <person name="Lindquist E."/>
            <person name="Kamisugi Y."/>
            <person name="Tanahashi T."/>
            <person name="Sakakibara K."/>
            <person name="Fujita T."/>
            <person name="Oishi K."/>
            <person name="Shin-I T."/>
            <person name="Kuroki Y."/>
            <person name="Toyoda A."/>
            <person name="Suzuki Y."/>
            <person name="Hashimoto A."/>
            <person name="Yamaguchi K."/>
            <person name="Sugano A."/>
            <person name="Kohara Y."/>
            <person name="Fujiyama A."/>
            <person name="Anterola A."/>
            <person name="Aoki S."/>
            <person name="Ashton N."/>
            <person name="Barbazuk W.B."/>
            <person name="Barker E."/>
            <person name="Bennetzen J."/>
            <person name="Bezanilla M."/>
            <person name="Blankenship R."/>
            <person name="Cho S.H."/>
            <person name="Dutcher S."/>
            <person name="Estelle M."/>
            <person name="Fawcett J.A."/>
            <person name="Gundlach H."/>
            <person name="Hanada K."/>
            <person name="Heyl A."/>
            <person name="Hicks K.A."/>
            <person name="Hugh J."/>
            <person name="Lohr M."/>
            <person name="Mayer K."/>
            <person name="Melkozernov A."/>
            <person name="Murata T."/>
            <person name="Nelson D."/>
            <person name="Pils B."/>
            <person name="Prigge M."/>
            <person name="Reiss B."/>
            <person name="Renner T."/>
            <person name="Rombauts S."/>
            <person name="Rushton P."/>
            <person name="Sanderfoot A."/>
            <person name="Schween G."/>
            <person name="Shiu S.-H."/>
            <person name="Stueber K."/>
            <person name="Theodoulou F.L."/>
            <person name="Tu H."/>
            <person name="Van de Peer Y."/>
            <person name="Verrier P.J."/>
            <person name="Waters E."/>
            <person name="Wood A."/>
            <person name="Yang L."/>
            <person name="Cove D."/>
            <person name="Cuming A."/>
            <person name="Hasebe M."/>
            <person name="Lucas S."/>
            <person name="Mishler D.B."/>
            <person name="Reski R."/>
            <person name="Grigoriev I."/>
            <person name="Quatrano R.S."/>
            <person name="Boore J.L."/>
        </authorList>
    </citation>
    <scope>NUCLEOTIDE SEQUENCE [LARGE SCALE GENOMIC DNA]</scope>
    <source>
        <strain evidence="2 3">cv. Gransden 2004</strain>
    </source>
</reference>
<sequence>MMGLGAFILVKQRNQQQSMDSKVMKVVFLLLTTPHSKFNLRASVCMQSTALMTQGEHDKFHIGIGDEPSHAATAVSHKDEEHVKNGSRQRNSFSVANGERITRENGTEHGHEIAPSQMNMKEIAIKVAKKMLRLPLTYATVMGIVYSLIAGRYSIPKSCFYLMQ</sequence>
<keyword evidence="1" id="KW-0812">Transmembrane</keyword>
<dbReference type="InParanoid" id="A0A7I4B7F6"/>
<keyword evidence="3" id="KW-1185">Reference proteome</keyword>
<reference evidence="2" key="3">
    <citation type="submission" date="2020-12" db="UniProtKB">
        <authorList>
            <consortium name="EnsemblPlants"/>
        </authorList>
    </citation>
    <scope>IDENTIFICATION</scope>
</reference>
<dbReference type="Gramene" id="Pp3c16_8670V3.1">
    <property type="protein sequence ID" value="Pp3c16_8670V3.1"/>
    <property type="gene ID" value="Pp3c16_8670"/>
</dbReference>
<reference evidence="2 3" key="2">
    <citation type="journal article" date="2018" name="Plant J.">
        <title>The Physcomitrella patens chromosome-scale assembly reveals moss genome structure and evolution.</title>
        <authorList>
            <person name="Lang D."/>
            <person name="Ullrich K.K."/>
            <person name="Murat F."/>
            <person name="Fuchs J."/>
            <person name="Jenkins J."/>
            <person name="Haas F.B."/>
            <person name="Piednoel M."/>
            <person name="Gundlach H."/>
            <person name="Van Bel M."/>
            <person name="Meyberg R."/>
            <person name="Vives C."/>
            <person name="Morata J."/>
            <person name="Symeonidi A."/>
            <person name="Hiss M."/>
            <person name="Muchero W."/>
            <person name="Kamisugi Y."/>
            <person name="Saleh O."/>
            <person name="Blanc G."/>
            <person name="Decker E.L."/>
            <person name="van Gessel N."/>
            <person name="Grimwood J."/>
            <person name="Hayes R.D."/>
            <person name="Graham S.W."/>
            <person name="Gunter L.E."/>
            <person name="McDaniel S.F."/>
            <person name="Hoernstein S.N.W."/>
            <person name="Larsson A."/>
            <person name="Li F.W."/>
            <person name="Perroud P.F."/>
            <person name="Phillips J."/>
            <person name="Ranjan P."/>
            <person name="Rokshar D.S."/>
            <person name="Rothfels C.J."/>
            <person name="Schneider L."/>
            <person name="Shu S."/>
            <person name="Stevenson D.W."/>
            <person name="Thummler F."/>
            <person name="Tillich M."/>
            <person name="Villarreal Aguilar J.C."/>
            <person name="Widiez T."/>
            <person name="Wong G.K."/>
            <person name="Wymore A."/>
            <person name="Zhang Y."/>
            <person name="Zimmer A.D."/>
            <person name="Quatrano R.S."/>
            <person name="Mayer K.F.X."/>
            <person name="Goodstein D."/>
            <person name="Casacuberta J.M."/>
            <person name="Vandepoele K."/>
            <person name="Reski R."/>
            <person name="Cuming A.C."/>
            <person name="Tuskan G.A."/>
            <person name="Maumus F."/>
            <person name="Salse J."/>
            <person name="Schmutz J."/>
            <person name="Rensing S.A."/>
        </authorList>
    </citation>
    <scope>NUCLEOTIDE SEQUENCE [LARGE SCALE GENOMIC DNA]</scope>
    <source>
        <strain evidence="2 3">cv. Gransden 2004</strain>
    </source>
</reference>
<keyword evidence="1" id="KW-1133">Transmembrane helix</keyword>
<dbReference type="Proteomes" id="UP000006727">
    <property type="component" value="Chromosome 16"/>
</dbReference>
<protein>
    <submittedName>
        <fullName evidence="2">Uncharacterized protein</fullName>
    </submittedName>
</protein>
<organism evidence="2 3">
    <name type="scientific">Physcomitrium patens</name>
    <name type="common">Spreading-leaved earth moss</name>
    <name type="synonym">Physcomitrella patens</name>
    <dbReference type="NCBI Taxonomy" id="3218"/>
    <lineage>
        <taxon>Eukaryota</taxon>
        <taxon>Viridiplantae</taxon>
        <taxon>Streptophyta</taxon>
        <taxon>Embryophyta</taxon>
        <taxon>Bryophyta</taxon>
        <taxon>Bryophytina</taxon>
        <taxon>Bryopsida</taxon>
        <taxon>Funariidae</taxon>
        <taxon>Funariales</taxon>
        <taxon>Funariaceae</taxon>
        <taxon>Physcomitrium</taxon>
    </lineage>
</organism>
<accession>A0A7I4B7F6</accession>
<dbReference type="EMBL" id="ABEU02000016">
    <property type="status" value="NOT_ANNOTATED_CDS"/>
    <property type="molecule type" value="Genomic_DNA"/>
</dbReference>
<name>A0A7I4B7F6_PHYPA</name>
<dbReference type="AlphaFoldDB" id="A0A7I4B7F6"/>
<dbReference type="EnsemblPlants" id="Pp3c16_8670V3.1">
    <property type="protein sequence ID" value="Pp3c16_8670V3.1"/>
    <property type="gene ID" value="Pp3c16_8670"/>
</dbReference>